<dbReference type="AlphaFoldDB" id="A0A2P2PFR7"/>
<evidence type="ECO:0000313" key="1">
    <source>
        <dbReference type="EMBL" id="MBX53580.1"/>
    </source>
</evidence>
<proteinExistence type="predicted"/>
<sequence>MAEFNYISHQLPPPITLTISISQLQ</sequence>
<protein>
    <submittedName>
        <fullName evidence="1">Uncharacterized protein</fullName>
    </submittedName>
</protein>
<accession>A0A2P2PFR7</accession>
<organism evidence="1">
    <name type="scientific">Rhizophora mucronata</name>
    <name type="common">Asiatic mangrove</name>
    <dbReference type="NCBI Taxonomy" id="61149"/>
    <lineage>
        <taxon>Eukaryota</taxon>
        <taxon>Viridiplantae</taxon>
        <taxon>Streptophyta</taxon>
        <taxon>Embryophyta</taxon>
        <taxon>Tracheophyta</taxon>
        <taxon>Spermatophyta</taxon>
        <taxon>Magnoliopsida</taxon>
        <taxon>eudicotyledons</taxon>
        <taxon>Gunneridae</taxon>
        <taxon>Pentapetalae</taxon>
        <taxon>rosids</taxon>
        <taxon>fabids</taxon>
        <taxon>Malpighiales</taxon>
        <taxon>Rhizophoraceae</taxon>
        <taxon>Rhizophora</taxon>
    </lineage>
</organism>
<reference evidence="1" key="1">
    <citation type="submission" date="2018-02" db="EMBL/GenBank/DDBJ databases">
        <title>Rhizophora mucronata_Transcriptome.</title>
        <authorList>
            <person name="Meera S.P."/>
            <person name="Sreeshan A."/>
            <person name="Augustine A."/>
        </authorList>
    </citation>
    <scope>NUCLEOTIDE SEQUENCE</scope>
    <source>
        <tissue evidence="1">Leaf</tissue>
    </source>
</reference>
<name>A0A2P2PFR7_RHIMU</name>
<dbReference type="EMBL" id="GGEC01073096">
    <property type="protein sequence ID" value="MBX53580.1"/>
    <property type="molecule type" value="Transcribed_RNA"/>
</dbReference>